<evidence type="ECO:0000313" key="2">
    <source>
        <dbReference type="Proteomes" id="UP000824890"/>
    </source>
</evidence>
<gene>
    <name evidence="1" type="ORF">HID58_071955</name>
</gene>
<dbReference type="EMBL" id="JAGKQM010000016">
    <property type="protein sequence ID" value="KAH0874593.1"/>
    <property type="molecule type" value="Genomic_DNA"/>
</dbReference>
<protein>
    <submittedName>
        <fullName evidence="1">Uncharacterized protein</fullName>
    </submittedName>
</protein>
<keyword evidence="2" id="KW-1185">Reference proteome</keyword>
<dbReference type="Gene3D" id="2.40.50.140">
    <property type="entry name" value="Nucleic acid-binding proteins"/>
    <property type="match status" value="1"/>
</dbReference>
<sequence length="284" mass="30443">MSGVSFFSCAAGNTEACVNGRELHKRDLELLAGRGLPRDKNRSYILDISGRILDGESGEELKSLGKLAPTVDKVKLGFDVDGYGSVCDSDIQHDIDFICIGRVARVDMDKGWCYAACSKCSKNCSALSPFLSLCDATMLMLSGLYSTYRVEMVIAGGTAEGAFFSFDGVMTKLHTLRASEAGLMLMPPFITDMEATIYTFQVIVSTYNFTAIRHSPSRTFSMNVTVPDIVDNGGSDDDGVDMPDAIQFLLSGEAALNGDTDPVGATQKKTANSPSEVVKKACVA</sequence>
<comment type="caution">
    <text evidence="1">The sequence shown here is derived from an EMBL/GenBank/DDBJ whole genome shotgun (WGS) entry which is preliminary data.</text>
</comment>
<accession>A0ABQ7Z331</accession>
<reference evidence="1 2" key="1">
    <citation type="submission" date="2021-05" db="EMBL/GenBank/DDBJ databases">
        <title>Genome Assembly of Synthetic Allotetraploid Brassica napus Reveals Homoeologous Exchanges between Subgenomes.</title>
        <authorList>
            <person name="Davis J.T."/>
        </authorList>
    </citation>
    <scope>NUCLEOTIDE SEQUENCE [LARGE SCALE GENOMIC DNA]</scope>
    <source>
        <strain evidence="2">cv. Da-Ae</strain>
        <tissue evidence="1">Seedling</tissue>
    </source>
</reference>
<dbReference type="SUPFAM" id="SSF50249">
    <property type="entry name" value="Nucleic acid-binding proteins"/>
    <property type="match status" value="1"/>
</dbReference>
<evidence type="ECO:0000313" key="1">
    <source>
        <dbReference type="EMBL" id="KAH0874593.1"/>
    </source>
</evidence>
<proteinExistence type="predicted"/>
<name>A0ABQ7Z331_BRANA</name>
<dbReference type="Proteomes" id="UP000824890">
    <property type="component" value="Unassembled WGS sequence"/>
</dbReference>
<dbReference type="InterPro" id="IPR012340">
    <property type="entry name" value="NA-bd_OB-fold"/>
</dbReference>
<organism evidence="1 2">
    <name type="scientific">Brassica napus</name>
    <name type="common">Rape</name>
    <dbReference type="NCBI Taxonomy" id="3708"/>
    <lineage>
        <taxon>Eukaryota</taxon>
        <taxon>Viridiplantae</taxon>
        <taxon>Streptophyta</taxon>
        <taxon>Embryophyta</taxon>
        <taxon>Tracheophyta</taxon>
        <taxon>Spermatophyta</taxon>
        <taxon>Magnoliopsida</taxon>
        <taxon>eudicotyledons</taxon>
        <taxon>Gunneridae</taxon>
        <taxon>Pentapetalae</taxon>
        <taxon>rosids</taxon>
        <taxon>malvids</taxon>
        <taxon>Brassicales</taxon>
        <taxon>Brassicaceae</taxon>
        <taxon>Brassiceae</taxon>
        <taxon>Brassica</taxon>
    </lineage>
</organism>